<comment type="caution">
    <text evidence="3">The sequence shown here is derived from an EMBL/GenBank/DDBJ whole genome shotgun (WGS) entry which is preliminary data.</text>
</comment>
<dbReference type="RefSeq" id="WP_146443488.1">
    <property type="nucleotide sequence ID" value="NZ_SJPR01000001.1"/>
</dbReference>
<dbReference type="Pfam" id="PF00499">
    <property type="entry name" value="Oxidored_q3"/>
    <property type="match status" value="1"/>
</dbReference>
<name>A0A5C6AJ07_9BACT</name>
<keyword evidence="2" id="KW-1133">Transmembrane helix</keyword>
<keyword evidence="2" id="KW-0472">Membrane</keyword>
<dbReference type="GO" id="GO:0016491">
    <property type="term" value="F:oxidoreductase activity"/>
    <property type="evidence" value="ECO:0007669"/>
    <property type="project" value="UniProtKB-KW"/>
</dbReference>
<dbReference type="InterPro" id="IPR001457">
    <property type="entry name" value="NADH_UbQ/plastoQ_OxRdtase_su6"/>
</dbReference>
<keyword evidence="2" id="KW-0874">Quinone</keyword>
<dbReference type="PANTHER" id="PTHR33269">
    <property type="entry name" value="NADH-UBIQUINONE OXIDOREDUCTASE CHAIN 6"/>
    <property type="match status" value="1"/>
</dbReference>
<evidence type="ECO:0000313" key="3">
    <source>
        <dbReference type="EMBL" id="TWU00005.1"/>
    </source>
</evidence>
<keyword evidence="3" id="KW-0560">Oxidoreductase</keyword>
<proteinExistence type="inferred from homology"/>
<evidence type="ECO:0000313" key="4">
    <source>
        <dbReference type="Proteomes" id="UP000317421"/>
    </source>
</evidence>
<dbReference type="InterPro" id="IPR042106">
    <property type="entry name" value="Nuo/plastoQ_OxRdtase_6_NuoJ"/>
</dbReference>
<feature type="transmembrane region" description="Helical" evidence="2">
    <location>
        <begin position="6"/>
        <end position="25"/>
    </location>
</feature>
<evidence type="ECO:0000256" key="2">
    <source>
        <dbReference type="RuleBase" id="RU004429"/>
    </source>
</evidence>
<sequence length="224" mass="23348">MIWHSVLFTLFAAIACGFAMAVVFTSNVVRMAFYLVISLSATSGLFFLAGADFVGAMQLMIYVGGTLVLLIFGVMLTAQQRFVQMRPSRSEVLLAGLLGAALLVLLASAAVGVPTWRGSGPKAAALDEPPLTATPIALGLLGFRVDGDPDDGQNRAGYLLPFEIISVHLLVVLVGAAYLARTRLTAGSLAQQPPGGFEQDAAEDRIAEVEAIAADSPGTEGPPT</sequence>
<keyword evidence="2" id="KW-0812">Transmembrane</keyword>
<keyword evidence="2" id="KW-1003">Cell membrane</keyword>
<dbReference type="PANTHER" id="PTHR33269:SF17">
    <property type="entry name" value="NADH-UBIQUINONE OXIDOREDUCTASE CHAIN 6"/>
    <property type="match status" value="1"/>
</dbReference>
<dbReference type="EC" id="7.1.1.-" evidence="2"/>
<dbReference type="GO" id="GO:0008137">
    <property type="term" value="F:NADH dehydrogenase (ubiquinone) activity"/>
    <property type="evidence" value="ECO:0007669"/>
    <property type="project" value="UniProtKB-UniRule"/>
</dbReference>
<keyword evidence="4" id="KW-1185">Reference proteome</keyword>
<protein>
    <recommendedName>
        <fullName evidence="2">NADH-quinone oxidoreductase subunit J</fullName>
        <ecNumber evidence="2">7.1.1.-</ecNumber>
    </recommendedName>
</protein>
<dbReference type="GO" id="GO:0048038">
    <property type="term" value="F:quinone binding"/>
    <property type="evidence" value="ECO:0007669"/>
    <property type="project" value="UniProtKB-UniRule"/>
</dbReference>
<comment type="subcellular location">
    <subcellularLocation>
        <location evidence="2">Cell membrane</location>
        <topology evidence="2">Multi-pass membrane protein</topology>
    </subcellularLocation>
</comment>
<comment type="function">
    <text evidence="2">NDH-1 shuttles electrons from NADH, via FMN and iron-sulfur (Fe-S) centers, to quinones in the respiratory chain. Couples the redox reaction to proton translocation (for every two electrons transferred, four hydrogen ions are translocated across the cytoplasmic membrane), and thus conserves the redox energy in a proton gradient.</text>
</comment>
<organism evidence="3 4">
    <name type="scientific">Botrimarina colliarenosi</name>
    <dbReference type="NCBI Taxonomy" id="2528001"/>
    <lineage>
        <taxon>Bacteria</taxon>
        <taxon>Pseudomonadati</taxon>
        <taxon>Planctomycetota</taxon>
        <taxon>Planctomycetia</taxon>
        <taxon>Pirellulales</taxon>
        <taxon>Lacipirellulaceae</taxon>
        <taxon>Botrimarina</taxon>
    </lineage>
</organism>
<accession>A0A5C6AJ07</accession>
<feature type="transmembrane region" description="Helical" evidence="2">
    <location>
        <begin position="59"/>
        <end position="78"/>
    </location>
</feature>
<gene>
    <name evidence="3" type="primary">nuoJ</name>
    <name evidence="3" type="ORF">Pla108_09480</name>
</gene>
<feature type="transmembrane region" description="Helical" evidence="2">
    <location>
        <begin position="90"/>
        <end position="111"/>
    </location>
</feature>
<feature type="transmembrane region" description="Helical" evidence="2">
    <location>
        <begin position="158"/>
        <end position="180"/>
    </location>
</feature>
<feature type="transmembrane region" description="Helical" evidence="2">
    <location>
        <begin position="32"/>
        <end position="53"/>
    </location>
</feature>
<dbReference type="GO" id="GO:0005886">
    <property type="term" value="C:plasma membrane"/>
    <property type="evidence" value="ECO:0007669"/>
    <property type="project" value="UniProtKB-SubCell"/>
</dbReference>
<dbReference type="OrthoDB" id="261376at2"/>
<comment type="similarity">
    <text evidence="1 2">Belongs to the complex I subunit 6 family.</text>
</comment>
<keyword evidence="2" id="KW-0520">NAD</keyword>
<dbReference type="Gene3D" id="1.20.120.1200">
    <property type="entry name" value="NADH-ubiquinone/plastoquinone oxidoreductase chain 6, subunit NuoJ"/>
    <property type="match status" value="1"/>
</dbReference>
<evidence type="ECO:0000256" key="1">
    <source>
        <dbReference type="ARBA" id="ARBA00005698"/>
    </source>
</evidence>
<reference evidence="3 4" key="1">
    <citation type="submission" date="2019-02" db="EMBL/GenBank/DDBJ databases">
        <title>Deep-cultivation of Planctomycetes and their phenomic and genomic characterization uncovers novel biology.</title>
        <authorList>
            <person name="Wiegand S."/>
            <person name="Jogler M."/>
            <person name="Boedeker C."/>
            <person name="Pinto D."/>
            <person name="Vollmers J."/>
            <person name="Rivas-Marin E."/>
            <person name="Kohn T."/>
            <person name="Peeters S.H."/>
            <person name="Heuer A."/>
            <person name="Rast P."/>
            <person name="Oberbeckmann S."/>
            <person name="Bunk B."/>
            <person name="Jeske O."/>
            <person name="Meyerdierks A."/>
            <person name="Storesund J.E."/>
            <person name="Kallscheuer N."/>
            <person name="Luecker S."/>
            <person name="Lage O.M."/>
            <person name="Pohl T."/>
            <person name="Merkel B.J."/>
            <person name="Hornburger P."/>
            <person name="Mueller R.-W."/>
            <person name="Bruemmer F."/>
            <person name="Labrenz M."/>
            <person name="Spormann A.M."/>
            <person name="Op Den Camp H."/>
            <person name="Overmann J."/>
            <person name="Amann R."/>
            <person name="Jetten M.S.M."/>
            <person name="Mascher T."/>
            <person name="Medema M.H."/>
            <person name="Devos D.P."/>
            <person name="Kaster A.-K."/>
            <person name="Ovreas L."/>
            <person name="Rohde M."/>
            <person name="Galperin M.Y."/>
            <person name="Jogler C."/>
        </authorList>
    </citation>
    <scope>NUCLEOTIDE SEQUENCE [LARGE SCALE GENOMIC DNA]</scope>
    <source>
        <strain evidence="3 4">Pla108</strain>
    </source>
</reference>
<comment type="catalytic activity">
    <reaction evidence="2">
        <text>a quinone + NADH + 5 H(+)(in) = a quinol + NAD(+) + 4 H(+)(out)</text>
        <dbReference type="Rhea" id="RHEA:57888"/>
        <dbReference type="ChEBI" id="CHEBI:15378"/>
        <dbReference type="ChEBI" id="CHEBI:24646"/>
        <dbReference type="ChEBI" id="CHEBI:57540"/>
        <dbReference type="ChEBI" id="CHEBI:57945"/>
        <dbReference type="ChEBI" id="CHEBI:132124"/>
    </reaction>
</comment>
<dbReference type="EMBL" id="SJPR01000001">
    <property type="protein sequence ID" value="TWU00005.1"/>
    <property type="molecule type" value="Genomic_DNA"/>
</dbReference>
<dbReference type="Proteomes" id="UP000317421">
    <property type="component" value="Unassembled WGS sequence"/>
</dbReference>
<dbReference type="AlphaFoldDB" id="A0A5C6AJ07"/>